<accession>A0A938XW70</accession>
<keyword evidence="1" id="KW-0812">Transmembrane</keyword>
<feature type="transmembrane region" description="Helical" evidence="1">
    <location>
        <begin position="7"/>
        <end position="28"/>
    </location>
</feature>
<organism evidence="2 3">
    <name type="scientific">Halanaerobacter jeridensis</name>
    <dbReference type="NCBI Taxonomy" id="706427"/>
    <lineage>
        <taxon>Bacteria</taxon>
        <taxon>Bacillati</taxon>
        <taxon>Bacillota</taxon>
        <taxon>Clostridia</taxon>
        <taxon>Halanaerobiales</taxon>
        <taxon>Halobacteroidaceae</taxon>
        <taxon>Halanaerobacter</taxon>
    </lineage>
</organism>
<evidence type="ECO:0000313" key="3">
    <source>
        <dbReference type="Proteomes" id="UP000774000"/>
    </source>
</evidence>
<feature type="transmembrane region" description="Helical" evidence="1">
    <location>
        <begin position="66"/>
        <end position="87"/>
    </location>
</feature>
<evidence type="ECO:0000313" key="2">
    <source>
        <dbReference type="EMBL" id="MBM7556742.1"/>
    </source>
</evidence>
<keyword evidence="1" id="KW-1133">Transmembrane helix</keyword>
<dbReference type="Proteomes" id="UP000774000">
    <property type="component" value="Unassembled WGS sequence"/>
</dbReference>
<keyword evidence="1" id="KW-0472">Membrane</keyword>
<gene>
    <name evidence="2" type="ORF">JOC47_001593</name>
</gene>
<reference evidence="2" key="1">
    <citation type="submission" date="2021-01" db="EMBL/GenBank/DDBJ databases">
        <title>Genomic Encyclopedia of Type Strains, Phase IV (KMG-IV): sequencing the most valuable type-strain genomes for metagenomic binning, comparative biology and taxonomic classification.</title>
        <authorList>
            <person name="Goeker M."/>
        </authorList>
    </citation>
    <scope>NUCLEOTIDE SEQUENCE</scope>
    <source>
        <strain evidence="2">DSM 23230</strain>
    </source>
</reference>
<dbReference type="RefSeq" id="WP_204701510.1">
    <property type="nucleotide sequence ID" value="NZ_JAFBDQ010000006.1"/>
</dbReference>
<protein>
    <submittedName>
        <fullName evidence="2">VIT1/CCC1 family predicted Fe2+/Mn2+ transporter</fullName>
    </submittedName>
</protein>
<proteinExistence type="predicted"/>
<sequence>METALTSSLYTGLAYVFTVVALIIPFLITSNYLLALGSTLVVAVLIIFFFNYYVSVAKDYSFKKRFTEMAVLSIGVALISFIIGYLIRVTLGVEI</sequence>
<dbReference type="AlphaFoldDB" id="A0A938XW70"/>
<dbReference type="EMBL" id="JAFBDQ010000006">
    <property type="protein sequence ID" value="MBM7556742.1"/>
    <property type="molecule type" value="Genomic_DNA"/>
</dbReference>
<name>A0A938XW70_9FIRM</name>
<evidence type="ECO:0000256" key="1">
    <source>
        <dbReference type="SAM" id="Phobius"/>
    </source>
</evidence>
<feature type="transmembrane region" description="Helical" evidence="1">
    <location>
        <begin position="34"/>
        <end position="54"/>
    </location>
</feature>
<comment type="caution">
    <text evidence="2">The sequence shown here is derived from an EMBL/GenBank/DDBJ whole genome shotgun (WGS) entry which is preliminary data.</text>
</comment>
<keyword evidence="3" id="KW-1185">Reference proteome</keyword>